<protein>
    <submittedName>
        <fullName evidence="7">C-type cytochrome</fullName>
    </submittedName>
</protein>
<feature type="binding site" description="covalent" evidence="4">
    <location>
        <position position="205"/>
    </location>
    <ligand>
        <name>heme c</name>
        <dbReference type="ChEBI" id="CHEBI:61717"/>
        <label>2</label>
    </ligand>
</feature>
<dbReference type="GO" id="GO:0009055">
    <property type="term" value="F:electron transfer activity"/>
    <property type="evidence" value="ECO:0007669"/>
    <property type="project" value="InterPro"/>
</dbReference>
<comment type="caution">
    <text evidence="7">The sequence shown here is derived from an EMBL/GenBank/DDBJ whole genome shotgun (WGS) entry which is preliminary data.</text>
</comment>
<feature type="binding site" description="axial binding residue" evidence="5">
    <location>
        <position position="206"/>
    </location>
    <ligand>
        <name>heme c</name>
        <dbReference type="ChEBI" id="CHEBI:61717"/>
        <label>2</label>
    </ligand>
    <ligandPart>
        <name>Fe</name>
        <dbReference type="ChEBI" id="CHEBI:18248"/>
    </ligandPart>
</feature>
<feature type="binding site" description="axial binding residue" evidence="5">
    <location>
        <position position="60"/>
    </location>
    <ligand>
        <name>heme c</name>
        <dbReference type="ChEBI" id="CHEBI:61717"/>
        <label>1</label>
    </ligand>
    <ligandPart>
        <name>Fe</name>
        <dbReference type="ChEBI" id="CHEBI:18248"/>
    </ligandPart>
</feature>
<evidence type="ECO:0000256" key="3">
    <source>
        <dbReference type="ARBA" id="ARBA00023004"/>
    </source>
</evidence>
<feature type="binding site" description="covalent" evidence="4">
    <location>
        <position position="59"/>
    </location>
    <ligand>
        <name>heme c</name>
        <dbReference type="ChEBI" id="CHEBI:61717"/>
        <label>1</label>
    </ligand>
</feature>
<comment type="cofactor">
    <cofactor evidence="4">
        <name>heme c</name>
        <dbReference type="ChEBI" id="CHEBI:61717"/>
    </cofactor>
    <text evidence="4">Binds 3 heme c groups covalently per subunit.</text>
</comment>
<dbReference type="Proteomes" id="UP000318199">
    <property type="component" value="Unassembled WGS sequence"/>
</dbReference>
<evidence type="ECO:0000313" key="8">
    <source>
        <dbReference type="Proteomes" id="UP000318199"/>
    </source>
</evidence>
<evidence type="ECO:0000256" key="1">
    <source>
        <dbReference type="ARBA" id="ARBA00022617"/>
    </source>
</evidence>
<dbReference type="GO" id="GO:0016614">
    <property type="term" value="F:oxidoreductase activity, acting on CH-OH group of donors"/>
    <property type="evidence" value="ECO:0007669"/>
    <property type="project" value="InterPro"/>
</dbReference>
<keyword evidence="3 5" id="KW-0408">Iron</keyword>
<sequence>MKRLLLALLFGLAGLGLLVWMFNFWGGGKLHDLPPGAPPTAEQVARGAYLARAGNCMLCHTERGGTSYAGGRPVDTPFGTVYSSNLTPDTATGIGGWSVAHFRRALHEGRSRDGRLLYPAFPYTHTTRITGADADALFDYLRSLPPANKPNRAHRLRWPYSTQAALAVWRAMYFRPATHVDDPAQTREWNRGAYLVQGLGHCSACHTSRNALGAGGELTDLSGGLIPMQNWYAPSLASPTEAGLADWPLAEIEQLLRTGISPRATVLGPMAEVVLHSTQHLDPGDIRAMAVFLKSLPPAPTDTDPREVALPAAPVRDRGAKIYTDQCMSCHGEGGKGQPGTYPALAGNRAVTMASTANLVQVVLHGGFPPATQGNPRPYGMPPYALTLSDADVAAVLTYVRTSWGNRAAPVSELAVNQQRSSGR</sequence>
<dbReference type="InterPro" id="IPR009056">
    <property type="entry name" value="Cyt_c-like_dom"/>
</dbReference>
<feature type="binding site" description="covalent" evidence="4">
    <location>
        <position position="330"/>
    </location>
    <ligand>
        <name>heme c</name>
        <dbReference type="ChEBI" id="CHEBI:61717"/>
        <label>3</label>
    </ligand>
</feature>
<keyword evidence="2 5" id="KW-0479">Metal-binding</keyword>
<reference evidence="7 8" key="1">
    <citation type="submission" date="2019-07" db="EMBL/GenBank/DDBJ databases">
        <title>Caenimonas sedimenti sp. nov., isolated from activated sludge.</title>
        <authorList>
            <person name="Xu J."/>
        </authorList>
    </citation>
    <scope>NUCLEOTIDE SEQUENCE [LARGE SCALE GENOMIC DNA]</scope>
    <source>
        <strain evidence="7 8">HX-9-20</strain>
    </source>
</reference>
<feature type="domain" description="Cytochrome c" evidence="6">
    <location>
        <begin position="314"/>
        <end position="404"/>
    </location>
</feature>
<keyword evidence="8" id="KW-1185">Reference proteome</keyword>
<feature type="domain" description="Cytochrome c" evidence="6">
    <location>
        <begin position="187"/>
        <end position="297"/>
    </location>
</feature>
<dbReference type="PANTHER" id="PTHR35008">
    <property type="entry name" value="BLL4482 PROTEIN-RELATED"/>
    <property type="match status" value="1"/>
</dbReference>
<dbReference type="InterPro" id="IPR036909">
    <property type="entry name" value="Cyt_c-like_dom_sf"/>
</dbReference>
<feature type="binding site" description="covalent" evidence="4">
    <location>
        <position position="56"/>
    </location>
    <ligand>
        <name>heme c</name>
        <dbReference type="ChEBI" id="CHEBI:61717"/>
        <label>1</label>
    </ligand>
</feature>
<proteinExistence type="predicted"/>
<evidence type="ECO:0000259" key="6">
    <source>
        <dbReference type="PROSITE" id="PS51007"/>
    </source>
</evidence>
<dbReference type="GO" id="GO:0005506">
    <property type="term" value="F:iron ion binding"/>
    <property type="evidence" value="ECO:0007669"/>
    <property type="project" value="InterPro"/>
</dbReference>
<dbReference type="EMBL" id="VOBQ01000015">
    <property type="protein sequence ID" value="TWO69548.1"/>
    <property type="molecule type" value="Genomic_DNA"/>
</dbReference>
<feature type="binding site" description="covalent" evidence="4">
    <location>
        <position position="327"/>
    </location>
    <ligand>
        <name>heme c</name>
        <dbReference type="ChEBI" id="CHEBI:61717"/>
        <label>3</label>
    </ligand>
</feature>
<evidence type="ECO:0000256" key="5">
    <source>
        <dbReference type="PIRSR" id="PIRSR000018-51"/>
    </source>
</evidence>
<dbReference type="AlphaFoldDB" id="A0A562ZMK1"/>
<dbReference type="GO" id="GO:0020037">
    <property type="term" value="F:heme binding"/>
    <property type="evidence" value="ECO:0007669"/>
    <property type="project" value="InterPro"/>
</dbReference>
<dbReference type="RefSeq" id="WP_145894807.1">
    <property type="nucleotide sequence ID" value="NZ_VOBQ01000015.1"/>
</dbReference>
<feature type="binding site" description="covalent" evidence="4">
    <location>
        <position position="202"/>
    </location>
    <ligand>
        <name>heme c</name>
        <dbReference type="ChEBI" id="CHEBI:61717"/>
        <label>2</label>
    </ligand>
</feature>
<name>A0A562ZMK1_9BURK</name>
<feature type="binding site" description="axial binding residue" evidence="5">
    <location>
        <position position="331"/>
    </location>
    <ligand>
        <name>heme c</name>
        <dbReference type="ChEBI" id="CHEBI:61717"/>
        <label>3</label>
    </ligand>
    <ligandPart>
        <name>Fe</name>
        <dbReference type="ChEBI" id="CHEBI:18248"/>
    </ligandPart>
</feature>
<accession>A0A562ZMK1</accession>
<evidence type="ECO:0000313" key="7">
    <source>
        <dbReference type="EMBL" id="TWO69548.1"/>
    </source>
</evidence>
<dbReference type="GO" id="GO:0016020">
    <property type="term" value="C:membrane"/>
    <property type="evidence" value="ECO:0007669"/>
    <property type="project" value="InterPro"/>
</dbReference>
<dbReference type="PROSITE" id="PS51007">
    <property type="entry name" value="CYTC"/>
    <property type="match status" value="3"/>
</dbReference>
<dbReference type="InterPro" id="IPR014353">
    <property type="entry name" value="Membr-bd_ADH_cyt_c"/>
</dbReference>
<dbReference type="OrthoDB" id="9809720at2"/>
<dbReference type="PIRSF" id="PIRSF000018">
    <property type="entry name" value="Mb_ADH_cyt_c"/>
    <property type="match status" value="1"/>
</dbReference>
<evidence type="ECO:0000256" key="4">
    <source>
        <dbReference type="PIRSR" id="PIRSR000018-50"/>
    </source>
</evidence>
<organism evidence="7 8">
    <name type="scientific">Caenimonas sedimenti</name>
    <dbReference type="NCBI Taxonomy" id="2596921"/>
    <lineage>
        <taxon>Bacteria</taxon>
        <taxon>Pseudomonadati</taxon>
        <taxon>Pseudomonadota</taxon>
        <taxon>Betaproteobacteria</taxon>
        <taxon>Burkholderiales</taxon>
        <taxon>Comamonadaceae</taxon>
        <taxon>Caenimonas</taxon>
    </lineage>
</organism>
<feature type="domain" description="Cytochrome c" evidence="6">
    <location>
        <begin position="42"/>
        <end position="145"/>
    </location>
</feature>
<keyword evidence="1 4" id="KW-0349">Heme</keyword>
<gene>
    <name evidence="7" type="ORF">FN976_19075</name>
</gene>
<dbReference type="Gene3D" id="1.10.760.10">
    <property type="entry name" value="Cytochrome c-like domain"/>
    <property type="match status" value="2"/>
</dbReference>
<dbReference type="InterPro" id="IPR051459">
    <property type="entry name" value="Cytochrome_c-type_DH"/>
</dbReference>
<dbReference type="SUPFAM" id="SSF46626">
    <property type="entry name" value="Cytochrome c"/>
    <property type="match status" value="3"/>
</dbReference>
<evidence type="ECO:0000256" key="2">
    <source>
        <dbReference type="ARBA" id="ARBA00022723"/>
    </source>
</evidence>
<dbReference type="PANTHER" id="PTHR35008:SF4">
    <property type="entry name" value="BLL4482 PROTEIN"/>
    <property type="match status" value="1"/>
</dbReference>
<dbReference type="Pfam" id="PF00034">
    <property type="entry name" value="Cytochrom_C"/>
    <property type="match status" value="2"/>
</dbReference>